<keyword evidence="2" id="KW-1185">Reference proteome</keyword>
<dbReference type="EnsemblProtists" id="EOD09621">
    <property type="protein sequence ID" value="EOD09621"/>
    <property type="gene ID" value="EMIHUDRAFT_198173"/>
</dbReference>
<dbReference type="AlphaFoldDB" id="A0A0D3IED6"/>
<dbReference type="STRING" id="2903.R1DFM3"/>
<proteinExistence type="predicted"/>
<accession>A0A0D3IED6</accession>
<dbReference type="HOGENOM" id="CLU_779466_0_0_1"/>
<dbReference type="PANTHER" id="PTHR10974:SF1">
    <property type="entry name" value="FI08016P-RELATED"/>
    <property type="match status" value="1"/>
</dbReference>
<protein>
    <recommendedName>
        <fullName evidence="3">Sulfatase N-terminal domain-containing protein</fullName>
    </recommendedName>
</protein>
<dbReference type="KEGG" id="ehx:EMIHUDRAFT_198173"/>
<evidence type="ECO:0000313" key="2">
    <source>
        <dbReference type="Proteomes" id="UP000013827"/>
    </source>
</evidence>
<dbReference type="Proteomes" id="UP000013827">
    <property type="component" value="Unassembled WGS sequence"/>
</dbReference>
<dbReference type="GO" id="GO:0005615">
    <property type="term" value="C:extracellular space"/>
    <property type="evidence" value="ECO:0007669"/>
    <property type="project" value="TreeGrafter"/>
</dbReference>
<dbReference type="RefSeq" id="XP_005762050.1">
    <property type="nucleotide sequence ID" value="XM_005761993.1"/>
</dbReference>
<name>A0A0D3IED6_EMIH1</name>
<dbReference type="SUPFAM" id="SSF53649">
    <property type="entry name" value="Alkaline phosphatase-like"/>
    <property type="match status" value="1"/>
</dbReference>
<dbReference type="GeneID" id="17255532"/>
<reference evidence="2" key="1">
    <citation type="journal article" date="2013" name="Nature">
        <title>Pan genome of the phytoplankton Emiliania underpins its global distribution.</title>
        <authorList>
            <person name="Read B.A."/>
            <person name="Kegel J."/>
            <person name="Klute M.J."/>
            <person name="Kuo A."/>
            <person name="Lefebvre S.C."/>
            <person name="Maumus F."/>
            <person name="Mayer C."/>
            <person name="Miller J."/>
            <person name="Monier A."/>
            <person name="Salamov A."/>
            <person name="Young J."/>
            <person name="Aguilar M."/>
            <person name="Claverie J.M."/>
            <person name="Frickenhaus S."/>
            <person name="Gonzalez K."/>
            <person name="Herman E.K."/>
            <person name="Lin Y.C."/>
            <person name="Napier J."/>
            <person name="Ogata H."/>
            <person name="Sarno A.F."/>
            <person name="Shmutz J."/>
            <person name="Schroeder D."/>
            <person name="de Vargas C."/>
            <person name="Verret F."/>
            <person name="von Dassow P."/>
            <person name="Valentin K."/>
            <person name="Van de Peer Y."/>
            <person name="Wheeler G."/>
            <person name="Dacks J.B."/>
            <person name="Delwiche C.F."/>
            <person name="Dyhrman S.T."/>
            <person name="Glockner G."/>
            <person name="John U."/>
            <person name="Richards T."/>
            <person name="Worden A.Z."/>
            <person name="Zhang X."/>
            <person name="Grigoriev I.V."/>
            <person name="Allen A.E."/>
            <person name="Bidle K."/>
            <person name="Borodovsky M."/>
            <person name="Bowler C."/>
            <person name="Brownlee C."/>
            <person name="Cock J.M."/>
            <person name="Elias M."/>
            <person name="Gladyshev V.N."/>
            <person name="Groth M."/>
            <person name="Guda C."/>
            <person name="Hadaegh A."/>
            <person name="Iglesias-Rodriguez M.D."/>
            <person name="Jenkins J."/>
            <person name="Jones B.M."/>
            <person name="Lawson T."/>
            <person name="Leese F."/>
            <person name="Lindquist E."/>
            <person name="Lobanov A."/>
            <person name="Lomsadze A."/>
            <person name="Malik S.B."/>
            <person name="Marsh M.E."/>
            <person name="Mackinder L."/>
            <person name="Mock T."/>
            <person name="Mueller-Roeber B."/>
            <person name="Pagarete A."/>
            <person name="Parker M."/>
            <person name="Probert I."/>
            <person name="Quesneville H."/>
            <person name="Raines C."/>
            <person name="Rensing S.A."/>
            <person name="Riano-Pachon D.M."/>
            <person name="Richier S."/>
            <person name="Rokitta S."/>
            <person name="Shiraiwa Y."/>
            <person name="Soanes D.M."/>
            <person name="van der Giezen M."/>
            <person name="Wahlund T.M."/>
            <person name="Williams B."/>
            <person name="Wilson W."/>
            <person name="Wolfe G."/>
            <person name="Wurch L.L."/>
        </authorList>
    </citation>
    <scope>NUCLEOTIDE SEQUENCE</scope>
</reference>
<dbReference type="PANTHER" id="PTHR10974">
    <property type="entry name" value="FI08016P-RELATED"/>
    <property type="match status" value="1"/>
</dbReference>
<dbReference type="InterPro" id="IPR017850">
    <property type="entry name" value="Alkaline_phosphatase_core_sf"/>
</dbReference>
<organism evidence="1 2">
    <name type="scientific">Emiliania huxleyi (strain CCMP1516)</name>
    <dbReference type="NCBI Taxonomy" id="280463"/>
    <lineage>
        <taxon>Eukaryota</taxon>
        <taxon>Haptista</taxon>
        <taxon>Haptophyta</taxon>
        <taxon>Prymnesiophyceae</taxon>
        <taxon>Isochrysidales</taxon>
        <taxon>Noelaerhabdaceae</taxon>
        <taxon>Emiliania</taxon>
    </lineage>
</organism>
<reference evidence="1" key="2">
    <citation type="submission" date="2024-10" db="UniProtKB">
        <authorList>
            <consortium name="EnsemblProtists"/>
        </authorList>
    </citation>
    <scope>IDENTIFICATION</scope>
</reference>
<dbReference type="Pfam" id="PF02995">
    <property type="entry name" value="DUF229"/>
    <property type="match status" value="1"/>
</dbReference>
<dbReference type="PaxDb" id="2903-EOD09621"/>
<dbReference type="InterPro" id="IPR004245">
    <property type="entry name" value="DUF229"/>
</dbReference>
<evidence type="ECO:0008006" key="3">
    <source>
        <dbReference type="Google" id="ProtNLM"/>
    </source>
</evidence>
<sequence>MLDSVSSERFASGMPLTRALLESWATPSAAAAAGQAATQSDGWRAFRYERFAVVGSNSPRNQFPLLSGYGSLEYARDHGGLALDCIVPGFPDTRAPTNHSCHRWVFDSYREAGYTTMFGTNMCDWGVMEEVYPFDTAAAPTDHHLMQPWCHVDYDVDKLYFRPVSRCFGPVPAHEPLLTYESQFLAAYEGARRLSWTVYLEGHEPSFRVMGSLDAALAAHLLALRARHGHDTAIFLVSDHGIHYGTFYDGSPSGPREHATPLLYALLPRRTLAAWPQLEGALSANRRRLFSPFDLHATLLHLLSYPHPPRLPDWSTAAIPLRAKSILQPLPRDRECEDAGIPASICPCLQHASTDT</sequence>
<dbReference type="eggNOG" id="ENOG502QRYZ">
    <property type="taxonomic scope" value="Eukaryota"/>
</dbReference>
<evidence type="ECO:0000313" key="1">
    <source>
        <dbReference type="EnsemblProtists" id="EOD09621"/>
    </source>
</evidence>
<dbReference type="Gene3D" id="3.40.720.10">
    <property type="entry name" value="Alkaline Phosphatase, subunit A"/>
    <property type="match status" value="1"/>
</dbReference>